<dbReference type="EMBL" id="JAODUO010001025">
    <property type="protein sequence ID" value="KAK2171797.1"/>
    <property type="molecule type" value="Genomic_DNA"/>
</dbReference>
<name>A0AAD9KIK6_RIDPI</name>
<proteinExistence type="predicted"/>
<feature type="domain" description="Alsin helical array" evidence="2">
    <location>
        <begin position="319"/>
        <end position="396"/>
    </location>
</feature>
<gene>
    <name evidence="3" type="ORF">NP493_1026g00015</name>
</gene>
<dbReference type="InterPro" id="IPR059093">
    <property type="entry name" value="HA_Alsin"/>
</dbReference>
<dbReference type="InterPro" id="IPR051984">
    <property type="entry name" value="Alsin"/>
</dbReference>
<dbReference type="GO" id="GO:0005085">
    <property type="term" value="F:guanyl-nucleotide exchange factor activity"/>
    <property type="evidence" value="ECO:0007669"/>
    <property type="project" value="TreeGrafter"/>
</dbReference>
<dbReference type="SMART" id="SM00698">
    <property type="entry name" value="MORN"/>
    <property type="match status" value="5"/>
</dbReference>
<evidence type="ECO:0000259" key="2">
    <source>
        <dbReference type="Pfam" id="PF26202"/>
    </source>
</evidence>
<evidence type="ECO:0000313" key="4">
    <source>
        <dbReference type="Proteomes" id="UP001209878"/>
    </source>
</evidence>
<dbReference type="Gene3D" id="2.20.110.10">
    <property type="entry name" value="Histone H3 K4-specific methyltransferase SET7/9 N-terminal domain"/>
    <property type="match status" value="2"/>
</dbReference>
<protein>
    <recommendedName>
        <fullName evidence="2">Alsin helical array domain-containing protein</fullName>
    </recommendedName>
</protein>
<dbReference type="InterPro" id="IPR003409">
    <property type="entry name" value="MORN"/>
</dbReference>
<dbReference type="GO" id="GO:0005737">
    <property type="term" value="C:cytoplasm"/>
    <property type="evidence" value="ECO:0007669"/>
    <property type="project" value="TreeGrafter"/>
</dbReference>
<dbReference type="Proteomes" id="UP001209878">
    <property type="component" value="Unassembled WGS sequence"/>
</dbReference>
<evidence type="ECO:0000256" key="1">
    <source>
        <dbReference type="ARBA" id="ARBA00022737"/>
    </source>
</evidence>
<evidence type="ECO:0000313" key="3">
    <source>
        <dbReference type="EMBL" id="KAK2171797.1"/>
    </source>
</evidence>
<dbReference type="SUPFAM" id="SSF82185">
    <property type="entry name" value="Histone H3 K4-specific methyltransferase SET7/9 N-terminal domain"/>
    <property type="match status" value="2"/>
</dbReference>
<dbReference type="AlphaFoldDB" id="A0AAD9KIK6"/>
<dbReference type="PANTHER" id="PTHR46089">
    <property type="entry name" value="ALSIN HOMOLOG"/>
    <property type="match status" value="1"/>
</dbReference>
<keyword evidence="1" id="KW-0677">Repeat</keyword>
<keyword evidence="4" id="KW-1185">Reference proteome</keyword>
<dbReference type="GO" id="GO:0016197">
    <property type="term" value="P:endosomal transport"/>
    <property type="evidence" value="ECO:0007669"/>
    <property type="project" value="TreeGrafter"/>
</dbReference>
<accession>A0AAD9KIK6</accession>
<comment type="caution">
    <text evidence="3">The sequence shown here is derived from an EMBL/GenBank/DDBJ whole genome shotgun (WGS) entry which is preliminary data.</text>
</comment>
<reference evidence="3" key="1">
    <citation type="journal article" date="2023" name="Mol. Biol. Evol.">
        <title>Third-Generation Sequencing Reveals the Adaptive Role of the Epigenome in Three Deep-Sea Polychaetes.</title>
        <authorList>
            <person name="Perez M."/>
            <person name="Aroh O."/>
            <person name="Sun Y."/>
            <person name="Lan Y."/>
            <person name="Juniper S.K."/>
            <person name="Young C.R."/>
            <person name="Angers B."/>
            <person name="Qian P.Y."/>
        </authorList>
    </citation>
    <scope>NUCLEOTIDE SEQUENCE</scope>
    <source>
        <strain evidence="3">R07B-5</strain>
    </source>
</reference>
<dbReference type="PANTHER" id="PTHR46089:SF2">
    <property type="entry name" value="ALSIN HOMOLOG"/>
    <property type="match status" value="1"/>
</dbReference>
<dbReference type="Pfam" id="PF02493">
    <property type="entry name" value="MORN"/>
    <property type="match status" value="6"/>
</dbReference>
<sequence>MLIMHSVQCDIIFIVCSKAEWLWTLIQTVDAALAEKKNQVTKSKVGRGFMSPPRDRNSYHVFTRHPIYKDAKYEGLWRDGKVHGQHGVFSVEKPEGREMCEGHWKAGKLHGLGCIQYASGDVYEGGFKEGKRHGHGYLKQGKLITGLASIYIGEWVNDKKCGFGVLSDILKGQRYIGLWQDDCRHGNGVIVTLDGMYFEGQFVQNKMTGTLTLPNGDRIEGHFNGSFNEGIKITGVFYKGTEPVTERKGFTHALGLIPKKWNDLFYQCYCMLGCEQEGPTNTSRAWEKVAALVALGRKAAKKCGRQVAVSHDVPGVADDLARIPTFNGGVFSIEQVAKIRQYLTKAFDSAYHPLGVLVEGLVNVYRATYIGVGAHPRLLHHAVEEVRSYIDRIYPVVM</sequence>
<dbReference type="GO" id="GO:0031267">
    <property type="term" value="F:small GTPase binding"/>
    <property type="evidence" value="ECO:0007669"/>
    <property type="project" value="TreeGrafter"/>
</dbReference>
<organism evidence="3 4">
    <name type="scientific">Ridgeia piscesae</name>
    <name type="common">Tubeworm</name>
    <dbReference type="NCBI Taxonomy" id="27915"/>
    <lineage>
        <taxon>Eukaryota</taxon>
        <taxon>Metazoa</taxon>
        <taxon>Spiralia</taxon>
        <taxon>Lophotrochozoa</taxon>
        <taxon>Annelida</taxon>
        <taxon>Polychaeta</taxon>
        <taxon>Sedentaria</taxon>
        <taxon>Canalipalpata</taxon>
        <taxon>Sabellida</taxon>
        <taxon>Siboglinidae</taxon>
        <taxon>Ridgeia</taxon>
    </lineage>
</organism>
<dbReference type="Pfam" id="PF26202">
    <property type="entry name" value="HA_Alsin"/>
    <property type="match status" value="1"/>
</dbReference>